<dbReference type="InterPro" id="IPR000983">
    <property type="entry name" value="Bac_GSPG_pilin"/>
</dbReference>
<dbReference type="PANTHER" id="PTHR30093:SF44">
    <property type="entry name" value="TYPE II SECRETION SYSTEM CORE PROTEIN G"/>
    <property type="match status" value="1"/>
</dbReference>
<dbReference type="NCBIfam" id="TIGR02532">
    <property type="entry name" value="IV_pilin_GFxxxE"/>
    <property type="match status" value="1"/>
</dbReference>
<name>A0A1F6DJD6_9BACT</name>
<reference evidence="7 8" key="1">
    <citation type="journal article" date="2016" name="Nat. Commun.">
        <title>Thousands of microbial genomes shed light on interconnected biogeochemical processes in an aquifer system.</title>
        <authorList>
            <person name="Anantharaman K."/>
            <person name="Brown C.T."/>
            <person name="Hug L.A."/>
            <person name="Sharon I."/>
            <person name="Castelle C.J."/>
            <person name="Probst A.J."/>
            <person name="Thomas B.C."/>
            <person name="Singh A."/>
            <person name="Wilkins M.J."/>
            <person name="Karaoz U."/>
            <person name="Brodie E.L."/>
            <person name="Williams K.H."/>
            <person name="Hubbard S.S."/>
            <person name="Banfield J.F."/>
        </authorList>
    </citation>
    <scope>NUCLEOTIDE SEQUENCE [LARGE SCALE GENOMIC DNA]</scope>
</reference>
<protein>
    <recommendedName>
        <fullName evidence="9">Type II secretion system protein GspG C-terminal domain-containing protein</fullName>
    </recommendedName>
</protein>
<sequence>MNTVRGFTLIELMVVITIIALLASGVLTALANARAKARDARRADDISALMTGIELYHGDNVHGYPSPPGCNESACSVDALAPFLVPKYLEKLPIDPRTSVYHDYQYIVNSERDSYGILLKFERFLPTNDTFCKRGSNVNASWFSTTYPTCP</sequence>
<evidence type="ECO:0000256" key="5">
    <source>
        <dbReference type="ARBA" id="ARBA00023136"/>
    </source>
</evidence>
<gene>
    <name evidence="7" type="ORF">A3C87_02645</name>
</gene>
<evidence type="ECO:0000256" key="1">
    <source>
        <dbReference type="ARBA" id="ARBA00004167"/>
    </source>
</evidence>
<dbReference type="Gene3D" id="3.30.700.10">
    <property type="entry name" value="Glycoprotein, Type 4 Pilin"/>
    <property type="match status" value="1"/>
</dbReference>
<dbReference type="STRING" id="1798491.A3C87_02645"/>
<dbReference type="GO" id="GO:0016020">
    <property type="term" value="C:membrane"/>
    <property type="evidence" value="ECO:0007669"/>
    <property type="project" value="UniProtKB-SubCell"/>
</dbReference>
<feature type="transmembrane region" description="Helical" evidence="6">
    <location>
        <begin position="12"/>
        <end position="33"/>
    </location>
</feature>
<accession>A0A1F6DJD6</accession>
<dbReference type="GO" id="GO:0015628">
    <property type="term" value="P:protein secretion by the type II secretion system"/>
    <property type="evidence" value="ECO:0007669"/>
    <property type="project" value="InterPro"/>
</dbReference>
<dbReference type="PRINTS" id="PR00813">
    <property type="entry name" value="BCTERIALGSPG"/>
</dbReference>
<evidence type="ECO:0000256" key="4">
    <source>
        <dbReference type="ARBA" id="ARBA00022989"/>
    </source>
</evidence>
<keyword evidence="3 6" id="KW-0812">Transmembrane</keyword>
<dbReference type="GO" id="GO:0015627">
    <property type="term" value="C:type II protein secretion system complex"/>
    <property type="evidence" value="ECO:0007669"/>
    <property type="project" value="InterPro"/>
</dbReference>
<dbReference type="PROSITE" id="PS00409">
    <property type="entry name" value="PROKAR_NTER_METHYL"/>
    <property type="match status" value="1"/>
</dbReference>
<keyword evidence="5 6" id="KW-0472">Membrane</keyword>
<dbReference type="EMBL" id="MFLE01000017">
    <property type="protein sequence ID" value="OGG61525.1"/>
    <property type="molecule type" value="Genomic_DNA"/>
</dbReference>
<dbReference type="AlphaFoldDB" id="A0A1F6DJD6"/>
<evidence type="ECO:0008006" key="9">
    <source>
        <dbReference type="Google" id="ProtNLM"/>
    </source>
</evidence>
<evidence type="ECO:0000256" key="2">
    <source>
        <dbReference type="ARBA" id="ARBA00022481"/>
    </source>
</evidence>
<dbReference type="Proteomes" id="UP000176511">
    <property type="component" value="Unassembled WGS sequence"/>
</dbReference>
<evidence type="ECO:0000313" key="8">
    <source>
        <dbReference type="Proteomes" id="UP000176511"/>
    </source>
</evidence>
<evidence type="ECO:0000256" key="3">
    <source>
        <dbReference type="ARBA" id="ARBA00022692"/>
    </source>
</evidence>
<evidence type="ECO:0000313" key="7">
    <source>
        <dbReference type="EMBL" id="OGG61525.1"/>
    </source>
</evidence>
<proteinExistence type="predicted"/>
<comment type="caution">
    <text evidence="7">The sequence shown here is derived from an EMBL/GenBank/DDBJ whole genome shotgun (WGS) entry which is preliminary data.</text>
</comment>
<dbReference type="PANTHER" id="PTHR30093">
    <property type="entry name" value="GENERAL SECRETION PATHWAY PROTEIN G"/>
    <property type="match status" value="1"/>
</dbReference>
<dbReference type="InterPro" id="IPR012902">
    <property type="entry name" value="N_methyl_site"/>
</dbReference>
<dbReference type="SUPFAM" id="SSF54523">
    <property type="entry name" value="Pili subunits"/>
    <property type="match status" value="1"/>
</dbReference>
<evidence type="ECO:0000256" key="6">
    <source>
        <dbReference type="SAM" id="Phobius"/>
    </source>
</evidence>
<organism evidence="7 8">
    <name type="scientific">Candidatus Kaiserbacteria bacterium RIFCSPHIGHO2_02_FULL_49_34</name>
    <dbReference type="NCBI Taxonomy" id="1798491"/>
    <lineage>
        <taxon>Bacteria</taxon>
        <taxon>Candidatus Kaiseribacteriota</taxon>
    </lineage>
</organism>
<comment type="subcellular location">
    <subcellularLocation>
        <location evidence="1">Membrane</location>
        <topology evidence="1">Single-pass membrane protein</topology>
    </subcellularLocation>
</comment>
<dbReference type="InterPro" id="IPR045584">
    <property type="entry name" value="Pilin-like"/>
</dbReference>
<keyword evidence="2" id="KW-0488">Methylation</keyword>
<keyword evidence="4 6" id="KW-1133">Transmembrane helix</keyword>
<dbReference type="Pfam" id="PF07963">
    <property type="entry name" value="N_methyl"/>
    <property type="match status" value="1"/>
</dbReference>